<dbReference type="InterPro" id="IPR047153">
    <property type="entry name" value="TRIM45/56/19-like"/>
</dbReference>
<dbReference type="GO" id="GO:0008270">
    <property type="term" value="F:zinc ion binding"/>
    <property type="evidence" value="ECO:0007669"/>
    <property type="project" value="UniProtKB-KW"/>
</dbReference>
<keyword evidence="2" id="KW-0175">Coiled coil</keyword>
<name>A0A8W8NX56_MAGGI</name>
<dbReference type="AlphaFoldDB" id="A0A8W8NX56"/>
<feature type="coiled-coil region" evidence="2">
    <location>
        <begin position="341"/>
        <end position="375"/>
    </location>
</feature>
<dbReference type="Gene3D" id="2.120.10.30">
    <property type="entry name" value="TolB, C-terminal domain"/>
    <property type="match status" value="1"/>
</dbReference>
<evidence type="ECO:0000256" key="1">
    <source>
        <dbReference type="PROSITE-ProRule" id="PRU00024"/>
    </source>
</evidence>
<dbReference type="PROSITE" id="PS50119">
    <property type="entry name" value="ZF_BBOX"/>
    <property type="match status" value="1"/>
</dbReference>
<organism evidence="4 5">
    <name type="scientific">Magallana gigas</name>
    <name type="common">Pacific oyster</name>
    <name type="synonym">Crassostrea gigas</name>
    <dbReference type="NCBI Taxonomy" id="29159"/>
    <lineage>
        <taxon>Eukaryota</taxon>
        <taxon>Metazoa</taxon>
        <taxon>Spiralia</taxon>
        <taxon>Lophotrochozoa</taxon>
        <taxon>Mollusca</taxon>
        <taxon>Bivalvia</taxon>
        <taxon>Autobranchia</taxon>
        <taxon>Pteriomorphia</taxon>
        <taxon>Ostreida</taxon>
        <taxon>Ostreoidea</taxon>
        <taxon>Ostreidae</taxon>
        <taxon>Magallana</taxon>
    </lineage>
</organism>
<dbReference type="SUPFAM" id="SSF101898">
    <property type="entry name" value="NHL repeat"/>
    <property type="match status" value="1"/>
</dbReference>
<evidence type="ECO:0000313" key="5">
    <source>
        <dbReference type="Proteomes" id="UP000005408"/>
    </source>
</evidence>
<proteinExistence type="predicted"/>
<evidence type="ECO:0000313" key="4">
    <source>
        <dbReference type="EnsemblMetazoa" id="G8991.1:cds"/>
    </source>
</evidence>
<keyword evidence="1" id="KW-0479">Metal-binding</keyword>
<sequence>MDVSSAELDKILTAIQDHEDEMCRMAHDIGNQMQDEVIKQKRKSEQQNRETLIMAAISEKELHKIINTSKSILKSSNATSYLNYESRNDKFRNGLKKNDLPCRIFFPGRITQEQFLGIFGGLKMPKKILETPVNLGIIQSPYGRHQGSKLWNVECDGKDMLWICGDDEIKIDQHQSASMASTQGQDVVVCQLCPNPVEHHCNLCHVDLCSPCTLKHLADKTNRHEIVEFINRKEGPVLPECDIHKKNRCEMYCRECCKPTCVLCVTTSHKKHDFTDIGEIIENKKQQIITDLAELENAIVPKYRNFTPGVPPAEFDKVITAIQDQEDKICNLARGIGSKLRDEVTKQKRNSKQEYKELQTLAMGTEKELNKIIQNNNEVIKACDAMAIMIYKSRNGEFRDGMKESGLSCPNFVPALVKENQILDMFGKLQLQNSNVSDKQQSVLQLIETHVSLKEIQSPYGNKSKLWRITCEGTEKLWVCGDNRTINQIDWDGSILKTINLSGNAVGLSLNVQQELVFIQGWIDTKVFKYKNNTVVTLLELSNWRPRGLCHAVNGDLLISMRSLNEAQSRVVRYSGSTECQVIENDKRGKPLFSVHSTAVLQLTENGNGDICIADYAGNAVVAVNSSGILRFRYGGNMNTNAKTDTLKPFNIVNDEKYHILISNQSNNNVHIVDCDGKFIRYIEYPCTGGISVDTDHNLVVGELVTGKIRIIKYLE</sequence>
<keyword evidence="1" id="KW-0862">Zinc</keyword>
<dbReference type="PANTHER" id="PTHR25462">
    <property type="entry name" value="BONUS, ISOFORM C-RELATED"/>
    <property type="match status" value="1"/>
</dbReference>
<dbReference type="Pfam" id="PF00643">
    <property type="entry name" value="zf-B_box"/>
    <property type="match status" value="1"/>
</dbReference>
<keyword evidence="1" id="KW-0863">Zinc-finger</keyword>
<reference evidence="4" key="1">
    <citation type="submission" date="2022-08" db="UniProtKB">
        <authorList>
            <consortium name="EnsemblMetazoa"/>
        </authorList>
    </citation>
    <scope>IDENTIFICATION</scope>
    <source>
        <strain evidence="4">05x7-T-G4-1.051#20</strain>
    </source>
</reference>
<protein>
    <recommendedName>
        <fullName evidence="3">B box-type domain-containing protein</fullName>
    </recommendedName>
</protein>
<evidence type="ECO:0000256" key="2">
    <source>
        <dbReference type="SAM" id="Coils"/>
    </source>
</evidence>
<dbReference type="Gene3D" id="3.30.160.60">
    <property type="entry name" value="Classic Zinc Finger"/>
    <property type="match status" value="1"/>
</dbReference>
<dbReference type="Proteomes" id="UP000005408">
    <property type="component" value="Unassembled WGS sequence"/>
</dbReference>
<dbReference type="SUPFAM" id="SSF57845">
    <property type="entry name" value="B-box zinc-binding domain"/>
    <property type="match status" value="1"/>
</dbReference>
<dbReference type="EnsemblMetazoa" id="G8991.1">
    <property type="protein sequence ID" value="G8991.1:cds"/>
    <property type="gene ID" value="G8991"/>
</dbReference>
<dbReference type="InterPro" id="IPR000315">
    <property type="entry name" value="Znf_B-box"/>
</dbReference>
<dbReference type="PANTHER" id="PTHR25462:SF296">
    <property type="entry name" value="MEIOTIC P26, ISOFORM F"/>
    <property type="match status" value="1"/>
</dbReference>
<dbReference type="GO" id="GO:0061630">
    <property type="term" value="F:ubiquitin protein ligase activity"/>
    <property type="evidence" value="ECO:0007669"/>
    <property type="project" value="TreeGrafter"/>
</dbReference>
<dbReference type="InterPro" id="IPR011042">
    <property type="entry name" value="6-blade_b-propeller_TolB-like"/>
</dbReference>
<evidence type="ECO:0000259" key="3">
    <source>
        <dbReference type="PROSITE" id="PS50119"/>
    </source>
</evidence>
<feature type="domain" description="B box-type" evidence="3">
    <location>
        <begin position="241"/>
        <end position="277"/>
    </location>
</feature>
<keyword evidence="5" id="KW-1185">Reference proteome</keyword>
<accession>A0A8W8NX56</accession>
<dbReference type="CDD" id="cd19756">
    <property type="entry name" value="Bbox2"/>
    <property type="match status" value="1"/>
</dbReference>